<dbReference type="EMBL" id="JAFBED010000007">
    <property type="protein sequence ID" value="MBM7621354.1"/>
    <property type="molecule type" value="Genomic_DNA"/>
</dbReference>
<dbReference type="RefSeq" id="WP_204418149.1">
    <property type="nucleotide sequence ID" value="NZ_JAFBED010000007.1"/>
</dbReference>
<reference evidence="2 3" key="1">
    <citation type="submission" date="2021-01" db="EMBL/GenBank/DDBJ databases">
        <title>Genomic Encyclopedia of Type Strains, Phase IV (KMG-IV): sequencing the most valuable type-strain genomes for metagenomic binning, comparative biology and taxonomic classification.</title>
        <authorList>
            <person name="Goeker M."/>
        </authorList>
    </citation>
    <scope>NUCLEOTIDE SEQUENCE [LARGE SCALE GENOMIC DNA]</scope>
    <source>
        <strain evidence="2 3">DSM 25879</strain>
    </source>
</reference>
<dbReference type="PANTHER" id="PTHR40070:SF1">
    <property type="entry name" value="UPF0478 PROTEIN YTXG"/>
    <property type="match status" value="1"/>
</dbReference>
<evidence type="ECO:0000313" key="2">
    <source>
        <dbReference type="EMBL" id="MBM7621354.1"/>
    </source>
</evidence>
<accession>A0ABS2P3A8</accession>
<dbReference type="Proteomes" id="UP000737402">
    <property type="component" value="Unassembled WGS sequence"/>
</dbReference>
<comment type="caution">
    <text evidence="2">The sequence shown here is derived from an EMBL/GenBank/DDBJ whole genome shotgun (WGS) entry which is preliminary data.</text>
</comment>
<keyword evidence="1" id="KW-1133">Transmembrane helix</keyword>
<keyword evidence="1" id="KW-0812">Transmembrane</keyword>
<dbReference type="SUPFAM" id="SSF58104">
    <property type="entry name" value="Methyl-accepting chemotaxis protein (MCP) signaling domain"/>
    <property type="match status" value="1"/>
</dbReference>
<dbReference type="Pfam" id="PF06103">
    <property type="entry name" value="DUF948"/>
    <property type="match status" value="1"/>
</dbReference>
<gene>
    <name evidence="2" type="ORF">JOC95_003227</name>
</gene>
<dbReference type="PANTHER" id="PTHR40070">
    <property type="entry name" value="UPF0478 PROTEIN YTXG"/>
    <property type="match status" value="1"/>
</dbReference>
<sequence length="144" mass="16102">MIDLLYVSAIIVAIAFLVLVIFVSKTLRSVQGTLDQVAGTLGSIEKQMQGITTETEQILHKTNVLMDDIQDKSQQLNTVVTAVKDVGNSIQGFNHSVSRLSNNVAHQLDQNQDKVSQVVQWSNVAMELVEKWNERKQKNKINKL</sequence>
<keyword evidence="3" id="KW-1185">Reference proteome</keyword>
<evidence type="ECO:0000256" key="1">
    <source>
        <dbReference type="SAM" id="Phobius"/>
    </source>
</evidence>
<evidence type="ECO:0000313" key="3">
    <source>
        <dbReference type="Proteomes" id="UP000737402"/>
    </source>
</evidence>
<proteinExistence type="predicted"/>
<feature type="transmembrane region" description="Helical" evidence="1">
    <location>
        <begin position="6"/>
        <end position="24"/>
    </location>
</feature>
<dbReference type="InterPro" id="IPR009293">
    <property type="entry name" value="UPF0478"/>
</dbReference>
<name>A0ABS2P3A8_9BACI</name>
<organism evidence="2 3">
    <name type="scientific">Sutcliffiella tianshenii</name>
    <dbReference type="NCBI Taxonomy" id="1463404"/>
    <lineage>
        <taxon>Bacteria</taxon>
        <taxon>Bacillati</taxon>
        <taxon>Bacillota</taxon>
        <taxon>Bacilli</taxon>
        <taxon>Bacillales</taxon>
        <taxon>Bacillaceae</taxon>
        <taxon>Sutcliffiella</taxon>
    </lineage>
</organism>
<protein>
    <submittedName>
        <fullName evidence="2">Uncharacterized protein YoxC</fullName>
    </submittedName>
</protein>
<keyword evidence="1" id="KW-0472">Membrane</keyword>